<evidence type="ECO:0000256" key="4">
    <source>
        <dbReference type="ARBA" id="ARBA00022723"/>
    </source>
</evidence>
<protein>
    <recommendedName>
        <fullName evidence="6">Transketolase N-terminal domain-containing protein</fullName>
    </recommendedName>
</protein>
<dbReference type="InterPro" id="IPR005474">
    <property type="entry name" value="Transketolase_N"/>
</dbReference>
<evidence type="ECO:0000313" key="7">
    <source>
        <dbReference type="EMBL" id="SVA01961.1"/>
    </source>
</evidence>
<evidence type="ECO:0000259" key="6">
    <source>
        <dbReference type="Pfam" id="PF00456"/>
    </source>
</evidence>
<dbReference type="PROSITE" id="PS00801">
    <property type="entry name" value="TRANSKETOLASE_1"/>
    <property type="match status" value="1"/>
</dbReference>
<dbReference type="Gene3D" id="3.40.50.970">
    <property type="match status" value="1"/>
</dbReference>
<dbReference type="PANTHER" id="PTHR47514">
    <property type="entry name" value="TRANSKETOLASE N-TERMINAL SECTION-RELATED"/>
    <property type="match status" value="1"/>
</dbReference>
<dbReference type="EMBL" id="UINC01002956">
    <property type="protein sequence ID" value="SVA01961.1"/>
    <property type="molecule type" value="Genomic_DNA"/>
</dbReference>
<dbReference type="Pfam" id="PF00456">
    <property type="entry name" value="Transketolase_N"/>
    <property type="match status" value="1"/>
</dbReference>
<evidence type="ECO:0000256" key="1">
    <source>
        <dbReference type="ARBA" id="ARBA00001964"/>
    </source>
</evidence>
<dbReference type="AlphaFoldDB" id="A0A381SF71"/>
<keyword evidence="5" id="KW-0786">Thiamine pyrophosphate</keyword>
<dbReference type="GO" id="GO:0046872">
    <property type="term" value="F:metal ion binding"/>
    <property type="evidence" value="ECO:0007669"/>
    <property type="project" value="UniProtKB-KW"/>
</dbReference>
<name>A0A381SF71_9ZZZZ</name>
<dbReference type="GO" id="GO:0016740">
    <property type="term" value="F:transferase activity"/>
    <property type="evidence" value="ECO:0007669"/>
    <property type="project" value="UniProtKB-KW"/>
</dbReference>
<dbReference type="InterPro" id="IPR029061">
    <property type="entry name" value="THDP-binding"/>
</dbReference>
<dbReference type="InterPro" id="IPR049557">
    <property type="entry name" value="Transketolase_CS"/>
</dbReference>
<dbReference type="SUPFAM" id="SSF52518">
    <property type="entry name" value="Thiamin diphosphate-binding fold (THDP-binding)"/>
    <property type="match status" value="1"/>
</dbReference>
<evidence type="ECO:0000256" key="3">
    <source>
        <dbReference type="ARBA" id="ARBA00022679"/>
    </source>
</evidence>
<feature type="domain" description="Transketolase N-terminal" evidence="6">
    <location>
        <begin position="17"/>
        <end position="268"/>
    </location>
</feature>
<evidence type="ECO:0000256" key="5">
    <source>
        <dbReference type="ARBA" id="ARBA00023052"/>
    </source>
</evidence>
<keyword evidence="4" id="KW-0479">Metal-binding</keyword>
<reference evidence="7" key="1">
    <citation type="submission" date="2018-05" db="EMBL/GenBank/DDBJ databases">
        <authorList>
            <person name="Lanie J.A."/>
            <person name="Ng W.-L."/>
            <person name="Kazmierczak K.M."/>
            <person name="Andrzejewski T.M."/>
            <person name="Davidsen T.M."/>
            <person name="Wayne K.J."/>
            <person name="Tettelin H."/>
            <person name="Glass J.I."/>
            <person name="Rusch D."/>
            <person name="Podicherti R."/>
            <person name="Tsui H.-C.T."/>
            <person name="Winkler M.E."/>
        </authorList>
    </citation>
    <scope>NUCLEOTIDE SEQUENCE</scope>
</reference>
<organism evidence="7">
    <name type="scientific">marine metagenome</name>
    <dbReference type="NCBI Taxonomy" id="408172"/>
    <lineage>
        <taxon>unclassified sequences</taxon>
        <taxon>metagenomes</taxon>
        <taxon>ecological metagenomes</taxon>
    </lineage>
</organism>
<proteinExistence type="inferred from homology"/>
<dbReference type="CDD" id="cd02012">
    <property type="entry name" value="TPP_TK"/>
    <property type="match status" value="1"/>
</dbReference>
<accession>A0A381SF71</accession>
<dbReference type="PANTHER" id="PTHR47514:SF1">
    <property type="entry name" value="TRANSKETOLASE N-TERMINAL SECTION-RELATED"/>
    <property type="match status" value="1"/>
</dbReference>
<comment type="cofactor">
    <cofactor evidence="1">
        <name>thiamine diphosphate</name>
        <dbReference type="ChEBI" id="CHEBI:58937"/>
    </cofactor>
</comment>
<comment type="similarity">
    <text evidence="2">Belongs to the transketolase family.</text>
</comment>
<sequence length="275" mass="29898">MTNAQNDIAELEKTALGLRRLALKIIFQAGSGHPGGSLSATDLMAALFFGGILRYDSSQPKDPKRDRFLLSKGHASGIYYSVLAKAGFISEADLDDYRKINSGRFLSGHGHPKTPGIEIASGSLGQGLSVAHGIALGSRLSGFDSKVYVILGDGEIQEGQIWEAAMSASKFKTNNLIAIIDFNKVAQDNITKDLKDIEPIEAKWESFGWDVHRIDGHNMAEIIGILRKPVHPEKPRVIIADTIKGKGVSFMEGQTAWHGVAPSKEDYEKALKELE</sequence>
<evidence type="ECO:0000256" key="2">
    <source>
        <dbReference type="ARBA" id="ARBA00007131"/>
    </source>
</evidence>
<keyword evidence="3" id="KW-0808">Transferase</keyword>
<gene>
    <name evidence="7" type="ORF">METZ01_LOCUS54815</name>
</gene>